<dbReference type="FunFam" id="1.25.40.10:FF:003534">
    <property type="entry name" value="Uncharacterized RNA-binding protein C1861.04c"/>
    <property type="match status" value="1"/>
</dbReference>
<evidence type="ECO:0000256" key="3">
    <source>
        <dbReference type="ARBA" id="ARBA00022490"/>
    </source>
</evidence>
<keyword evidence="5 7" id="KW-0694">RNA-binding</keyword>
<feature type="compositionally biased region" description="Basic and acidic residues" evidence="9">
    <location>
        <begin position="40"/>
        <end position="56"/>
    </location>
</feature>
<dbReference type="InterPro" id="IPR003107">
    <property type="entry name" value="HAT"/>
</dbReference>
<dbReference type="PANTHER" id="PTHR48032:SF18">
    <property type="entry name" value="RRM DOMAIN-CONTAINING PROTEIN"/>
    <property type="match status" value="1"/>
</dbReference>
<dbReference type="PANTHER" id="PTHR48032">
    <property type="entry name" value="RNA-BINDING PROTEIN MUSASHI HOMOLOG RBP6"/>
    <property type="match status" value="1"/>
</dbReference>
<dbReference type="Proteomes" id="UP000015101">
    <property type="component" value="Unassembled WGS sequence"/>
</dbReference>
<dbReference type="Pfam" id="PF23240">
    <property type="entry name" value="HAT_PRP39_N"/>
    <property type="match status" value="1"/>
</dbReference>
<dbReference type="EMBL" id="AMQM01006150">
    <property type="status" value="NOT_ANNOTATED_CDS"/>
    <property type="molecule type" value="Genomic_DNA"/>
</dbReference>
<dbReference type="EMBL" id="KB097304">
    <property type="protein sequence ID" value="ESN97659.1"/>
    <property type="molecule type" value="Genomic_DNA"/>
</dbReference>
<feature type="region of interest" description="Disordered" evidence="9">
    <location>
        <begin position="744"/>
        <end position="808"/>
    </location>
</feature>
<dbReference type="Gene3D" id="1.25.40.10">
    <property type="entry name" value="Tetratricopeptide repeat domain"/>
    <property type="match status" value="2"/>
</dbReference>
<dbReference type="FunFam" id="3.30.70.330:FF:001337">
    <property type="entry name" value="SART-3/p110 homolog"/>
    <property type="match status" value="1"/>
</dbReference>
<dbReference type="OrthoDB" id="6770331at2759"/>
<evidence type="ECO:0000313" key="13">
    <source>
        <dbReference type="Proteomes" id="UP000015101"/>
    </source>
</evidence>
<reference evidence="11 13" key="2">
    <citation type="journal article" date="2013" name="Nature">
        <title>Insights into bilaterian evolution from three spiralian genomes.</title>
        <authorList>
            <person name="Simakov O."/>
            <person name="Marletaz F."/>
            <person name="Cho S.J."/>
            <person name="Edsinger-Gonzales E."/>
            <person name="Havlak P."/>
            <person name="Hellsten U."/>
            <person name="Kuo D.H."/>
            <person name="Larsson T."/>
            <person name="Lv J."/>
            <person name="Arendt D."/>
            <person name="Savage R."/>
            <person name="Osoegawa K."/>
            <person name="de Jong P."/>
            <person name="Grimwood J."/>
            <person name="Chapman J.A."/>
            <person name="Shapiro H."/>
            <person name="Aerts A."/>
            <person name="Otillar R.P."/>
            <person name="Terry A.Y."/>
            <person name="Boore J.L."/>
            <person name="Grigoriev I.V."/>
            <person name="Lindberg D.R."/>
            <person name="Seaver E.C."/>
            <person name="Weisblat D.A."/>
            <person name="Putnam N.H."/>
            <person name="Rokhsar D.S."/>
        </authorList>
    </citation>
    <scope>NUCLEOTIDE SEQUENCE</scope>
</reference>
<dbReference type="EMBL" id="AMQM01006149">
    <property type="status" value="NOT_ANNOTATED_CDS"/>
    <property type="molecule type" value="Genomic_DNA"/>
</dbReference>
<keyword evidence="4" id="KW-0677">Repeat</keyword>
<dbReference type="InParanoid" id="T1FC45"/>
<evidence type="ECO:0000256" key="5">
    <source>
        <dbReference type="ARBA" id="ARBA00022884"/>
    </source>
</evidence>
<evidence type="ECO:0000256" key="8">
    <source>
        <dbReference type="SAM" id="Coils"/>
    </source>
</evidence>
<dbReference type="Gene3D" id="3.30.70.330">
    <property type="match status" value="2"/>
</dbReference>
<dbReference type="InterPro" id="IPR035979">
    <property type="entry name" value="RBD_domain_sf"/>
</dbReference>
<feature type="coiled-coil region" evidence="8">
    <location>
        <begin position="124"/>
        <end position="156"/>
    </location>
</feature>
<keyword evidence="3" id="KW-0963">Cytoplasm</keyword>
<dbReference type="PROSITE" id="PS50102">
    <property type="entry name" value="RRM"/>
    <property type="match status" value="1"/>
</dbReference>
<dbReference type="STRING" id="6412.T1FC45"/>
<feature type="region of interest" description="Disordered" evidence="9">
    <location>
        <begin position="826"/>
        <end position="867"/>
    </location>
</feature>
<evidence type="ECO:0000256" key="9">
    <source>
        <dbReference type="SAM" id="MobiDB-lite"/>
    </source>
</evidence>
<dbReference type="EnsemblMetazoa" id="HelroT177713">
    <property type="protein sequence ID" value="HelroP177713"/>
    <property type="gene ID" value="HelroG177713"/>
</dbReference>
<dbReference type="SUPFAM" id="SSF48452">
    <property type="entry name" value="TPR-like"/>
    <property type="match status" value="1"/>
</dbReference>
<feature type="compositionally biased region" description="Pro residues" evidence="9">
    <location>
        <begin position="915"/>
        <end position="924"/>
    </location>
</feature>
<evidence type="ECO:0000256" key="6">
    <source>
        <dbReference type="ARBA" id="ARBA00023242"/>
    </source>
</evidence>
<accession>T1FC45</accession>
<dbReference type="AlphaFoldDB" id="T1FC45"/>
<dbReference type="CTD" id="20206394"/>
<dbReference type="SMART" id="SM00386">
    <property type="entry name" value="HAT"/>
    <property type="match status" value="5"/>
</dbReference>
<dbReference type="HOGENOM" id="CLU_275980_0_0_1"/>
<dbReference type="GO" id="GO:0006417">
    <property type="term" value="P:regulation of translation"/>
    <property type="evidence" value="ECO:0000318"/>
    <property type="project" value="GO_Central"/>
</dbReference>
<feature type="compositionally biased region" description="Low complexity" evidence="9">
    <location>
        <begin position="760"/>
        <end position="771"/>
    </location>
</feature>
<dbReference type="GO" id="GO:0005737">
    <property type="term" value="C:cytoplasm"/>
    <property type="evidence" value="ECO:0000318"/>
    <property type="project" value="GO_Central"/>
</dbReference>
<dbReference type="InterPro" id="IPR000504">
    <property type="entry name" value="RRM_dom"/>
</dbReference>
<evidence type="ECO:0000256" key="2">
    <source>
        <dbReference type="ARBA" id="ARBA00004496"/>
    </source>
</evidence>
<feature type="compositionally biased region" description="Low complexity" evidence="9">
    <location>
        <begin position="977"/>
        <end position="1005"/>
    </location>
</feature>
<feature type="compositionally biased region" description="Low complexity" evidence="9">
    <location>
        <begin position="839"/>
        <end position="858"/>
    </location>
</feature>
<reference evidence="12" key="3">
    <citation type="submission" date="2015-06" db="UniProtKB">
        <authorList>
            <consortium name="EnsemblMetazoa"/>
        </authorList>
    </citation>
    <scope>IDENTIFICATION</scope>
</reference>
<keyword evidence="8" id="KW-0175">Coiled coil</keyword>
<feature type="compositionally biased region" description="Low complexity" evidence="9">
    <location>
        <begin position="925"/>
        <end position="934"/>
    </location>
</feature>
<proteinExistence type="predicted"/>
<evidence type="ECO:0000259" key="10">
    <source>
        <dbReference type="PROSITE" id="PS50102"/>
    </source>
</evidence>
<evidence type="ECO:0000313" key="12">
    <source>
        <dbReference type="EnsemblMetazoa" id="HelroP177713"/>
    </source>
</evidence>
<name>T1FC45_HELRO</name>
<protein>
    <recommendedName>
        <fullName evidence="10">RRM domain-containing protein</fullName>
    </recommendedName>
</protein>
<dbReference type="Pfam" id="PF05843">
    <property type="entry name" value="Suf"/>
    <property type="match status" value="1"/>
</dbReference>
<dbReference type="GO" id="GO:0005634">
    <property type="term" value="C:nucleus"/>
    <property type="evidence" value="ECO:0007669"/>
    <property type="project" value="UniProtKB-SubCell"/>
</dbReference>
<organism evidence="12 13">
    <name type="scientific">Helobdella robusta</name>
    <name type="common">Californian leech</name>
    <dbReference type="NCBI Taxonomy" id="6412"/>
    <lineage>
        <taxon>Eukaryota</taxon>
        <taxon>Metazoa</taxon>
        <taxon>Spiralia</taxon>
        <taxon>Lophotrochozoa</taxon>
        <taxon>Annelida</taxon>
        <taxon>Clitellata</taxon>
        <taxon>Hirudinea</taxon>
        <taxon>Rhynchobdellida</taxon>
        <taxon>Glossiphoniidae</taxon>
        <taxon>Helobdella</taxon>
    </lineage>
</organism>
<feature type="compositionally biased region" description="Polar residues" evidence="9">
    <location>
        <begin position="783"/>
        <end position="794"/>
    </location>
</feature>
<dbReference type="SMART" id="SM00360">
    <property type="entry name" value="RRM"/>
    <property type="match status" value="1"/>
</dbReference>
<dbReference type="EMBL" id="AMQM01006148">
    <property type="status" value="NOT_ANNOTATED_CDS"/>
    <property type="molecule type" value="Genomic_DNA"/>
</dbReference>
<dbReference type="GO" id="GO:0003729">
    <property type="term" value="F:mRNA binding"/>
    <property type="evidence" value="ECO:0000318"/>
    <property type="project" value="GO_Central"/>
</dbReference>
<comment type="subcellular location">
    <subcellularLocation>
        <location evidence="2">Cytoplasm</location>
    </subcellularLocation>
    <subcellularLocation>
        <location evidence="1">Nucleus</location>
    </subcellularLocation>
</comment>
<reference evidence="13" key="1">
    <citation type="submission" date="2012-12" db="EMBL/GenBank/DDBJ databases">
        <authorList>
            <person name="Hellsten U."/>
            <person name="Grimwood J."/>
            <person name="Chapman J.A."/>
            <person name="Shapiro H."/>
            <person name="Aerts A."/>
            <person name="Otillar R.P."/>
            <person name="Terry A.Y."/>
            <person name="Boore J.L."/>
            <person name="Simakov O."/>
            <person name="Marletaz F."/>
            <person name="Cho S.-J."/>
            <person name="Edsinger-Gonzales E."/>
            <person name="Havlak P."/>
            <person name="Kuo D.-H."/>
            <person name="Larsson T."/>
            <person name="Lv J."/>
            <person name="Arendt D."/>
            <person name="Savage R."/>
            <person name="Osoegawa K."/>
            <person name="de Jong P."/>
            <person name="Lindberg D.R."/>
            <person name="Seaver E.C."/>
            <person name="Weisblat D.A."/>
            <person name="Putnam N.H."/>
            <person name="Grigoriev I.V."/>
            <person name="Rokhsar D.S."/>
        </authorList>
    </citation>
    <scope>NUCLEOTIDE SEQUENCE</scope>
</reference>
<dbReference type="InterPro" id="IPR011990">
    <property type="entry name" value="TPR-like_helical_dom_sf"/>
</dbReference>
<gene>
    <name evidence="12" type="primary">20206394</name>
    <name evidence="11" type="ORF">HELRODRAFT_177713</name>
</gene>
<feature type="region of interest" description="Disordered" evidence="9">
    <location>
        <begin position="894"/>
        <end position="954"/>
    </location>
</feature>
<feature type="domain" description="RRM" evidence="10">
    <location>
        <begin position="1041"/>
        <end position="1118"/>
    </location>
</feature>
<dbReference type="SUPFAM" id="SSF54928">
    <property type="entry name" value="RNA-binding domain, RBD"/>
    <property type="match status" value="2"/>
</dbReference>
<dbReference type="eggNOG" id="KOG0128">
    <property type="taxonomic scope" value="Eukaryota"/>
</dbReference>
<feature type="compositionally biased region" description="Low complexity" evidence="9">
    <location>
        <begin position="896"/>
        <end position="914"/>
    </location>
</feature>
<feature type="region of interest" description="Disordered" evidence="9">
    <location>
        <begin position="973"/>
        <end position="1005"/>
    </location>
</feature>
<evidence type="ECO:0000256" key="4">
    <source>
        <dbReference type="ARBA" id="ARBA00022737"/>
    </source>
</evidence>
<dbReference type="InterPro" id="IPR012677">
    <property type="entry name" value="Nucleotide-bd_a/b_plait_sf"/>
</dbReference>
<evidence type="ECO:0000313" key="11">
    <source>
        <dbReference type="EMBL" id="ESN97659.1"/>
    </source>
</evidence>
<dbReference type="InterPro" id="IPR008847">
    <property type="entry name" value="Suf"/>
</dbReference>
<dbReference type="GeneID" id="20206394"/>
<feature type="region of interest" description="Disordered" evidence="9">
    <location>
        <begin position="21"/>
        <end position="118"/>
    </location>
</feature>
<keyword evidence="13" id="KW-1185">Reference proteome</keyword>
<evidence type="ECO:0000256" key="1">
    <source>
        <dbReference type="ARBA" id="ARBA00004123"/>
    </source>
</evidence>
<evidence type="ECO:0000256" key="7">
    <source>
        <dbReference type="PROSITE-ProRule" id="PRU00176"/>
    </source>
</evidence>
<dbReference type="KEGG" id="hro:HELRODRAFT_177713"/>
<dbReference type="Pfam" id="PF00076">
    <property type="entry name" value="RRM_1"/>
    <property type="match status" value="1"/>
</dbReference>
<feature type="compositionally biased region" description="Acidic residues" evidence="9">
    <location>
        <begin position="70"/>
        <end position="101"/>
    </location>
</feature>
<dbReference type="GO" id="GO:0006396">
    <property type="term" value="P:RNA processing"/>
    <property type="evidence" value="ECO:0007669"/>
    <property type="project" value="InterPro"/>
</dbReference>
<keyword evidence="6" id="KW-0539">Nucleus</keyword>
<sequence length="1155" mass="130251">MSGFQYGYIYRHKTKRERERIREATAASVAPSSDGVIDDVEMREAGPGDTIRRGNDEQIQAAPNNHVDANDDEDDDQDSEDDNQDGEDEDQDDDDDDDDGGTGDNRHASAAADDEVHCGWGEMEVEMEAERQRKLAEEEEMKQNILLKEAETLEDNVKSNLYNYEHHLNLITVLRKLKSTDALRAARERMSKIFPLTDKIWLEWFNDEMEANPDEINEYSEMHEISADEYHYRLSILKRAVEDYDSVKLWMAMILFHSKVLPPTTDKEFKDEYEEMLNIDLMRKTFEEAIKRVGHHADADQLWTEYLDFEENVLHYLKLAHQSATDGEDTFATIRYSASVAAINAAAAAVATTTDATVATSPATAATTSVNLTPEAVAFAAEAAEASKERLNGIQEQKRIIKKVFLKIMSIPKMNLVHFNLRYMRWCEGKRRTPPVDEAARERRGYSGFIESARRFVAAEMALLKAGIRKPKFDYEESEVDRIADDELDFQLLDAFRSSFSLVGELCVHERKLEEKNTVENYEALINFLKLSSTGEYVRAAYERLVIQDKDRDSMNKNKEGVSSNDDVNVTKDSEKDENLEYLLRTYRRSVRNCSWCVDLWIGYIRTVEKIKLEHQNIKKIFNEALTVGFAQPYEYLNLWTAYIDYLRRRIDWSKGHESELEDLRDAFDNATNQLFQSFGMKGDPTCSLLQYRAFIENSQYNHCSNINLDLCIFDACIVLMSGGDLRQFEEALLKCEAHLKRASERKKKTENASPKNKKNLNNSNSSNSNNKKSETNGKHKQQQQPGCSNWRETQQQQQQQQSKLTPNQKFMEEVELLQEELRQQYGGKAAEAKRANTKSNNNSNNKNNNNKNNNNNNNKRDGVRPYVRARPKVYVRGQIDTVIDNDGFRVPSLPPSLSSSSSSLSSTSLSAPPSSLPTPPPSSSLPSSSSSSSAPPPGYNKKRGRGNDEDDGENVVADEAAATASAAKRFKGMLEQSSSSSPQPSSSSSSSQPSSSSSQPQSSSSSAEEFTVFVSNLDFSLGVEDIRNVFSEFSTSLEKNKLFIKNLSFETTKETLVALFEPIGQLKDVRLVTYHNGNSKGLAFVEYADENLAAKALMKLDGYNLDGRAIAVSFSNPPQRNSPLALEGGNKTSWGYCQNSVAAVAKKLEEGIHK</sequence>
<dbReference type="RefSeq" id="XP_009024121.1">
    <property type="nucleotide sequence ID" value="XM_009025873.1"/>
</dbReference>